<comment type="caution">
    <text evidence="2">The sequence shown here is derived from an EMBL/GenBank/DDBJ whole genome shotgun (WGS) entry which is preliminary data.</text>
</comment>
<evidence type="ECO:0000313" key="3">
    <source>
        <dbReference type="Proteomes" id="UP000535937"/>
    </source>
</evidence>
<reference evidence="2 3" key="1">
    <citation type="submission" date="2020-08" db="EMBL/GenBank/DDBJ databases">
        <title>Genomic Encyclopedia of Type Strains, Phase III (KMG-III): the genomes of soil and plant-associated and newly described type strains.</title>
        <authorList>
            <person name="Whitman W."/>
        </authorList>
    </citation>
    <scope>NUCLEOTIDE SEQUENCE [LARGE SCALE GENOMIC DNA]</scope>
    <source>
        <strain evidence="2 3">CECT 8799</strain>
    </source>
</reference>
<dbReference type="PANTHER" id="PTHR38433:SF1">
    <property type="entry name" value="DUF1641 DOMAIN-CONTAINING PROTEIN"/>
    <property type="match status" value="1"/>
</dbReference>
<feature type="compositionally biased region" description="Basic and acidic residues" evidence="1">
    <location>
        <begin position="144"/>
        <end position="164"/>
    </location>
</feature>
<dbReference type="Proteomes" id="UP000535937">
    <property type="component" value="Unassembled WGS sequence"/>
</dbReference>
<dbReference type="AlphaFoldDB" id="A0A7W4Z9X1"/>
<protein>
    <submittedName>
        <fullName evidence="2">Uncharacterized protein YjgD (DUF1641 family)</fullName>
    </submittedName>
</protein>
<evidence type="ECO:0000256" key="1">
    <source>
        <dbReference type="SAM" id="MobiDB-lite"/>
    </source>
</evidence>
<keyword evidence="3" id="KW-1185">Reference proteome</keyword>
<proteinExistence type="predicted"/>
<accession>A0A7W4Z9X1</accession>
<dbReference type="EMBL" id="JACHWZ010000006">
    <property type="protein sequence ID" value="MBB3060704.1"/>
    <property type="molecule type" value="Genomic_DNA"/>
</dbReference>
<organism evidence="2 3">
    <name type="scientific">Microbulbifer rhizosphaerae</name>
    <dbReference type="NCBI Taxonomy" id="1562603"/>
    <lineage>
        <taxon>Bacteria</taxon>
        <taxon>Pseudomonadati</taxon>
        <taxon>Pseudomonadota</taxon>
        <taxon>Gammaproteobacteria</taxon>
        <taxon>Cellvibrionales</taxon>
        <taxon>Microbulbiferaceae</taxon>
        <taxon>Microbulbifer</taxon>
    </lineage>
</organism>
<dbReference type="PANTHER" id="PTHR38433">
    <property type="match status" value="1"/>
</dbReference>
<gene>
    <name evidence="2" type="ORF">FHS09_001524</name>
</gene>
<sequence length="164" mass="18146">MAEAIHYEVPPPREGNTARQELDCLVENLHDQGILRFLNDFLSTSPEVSQILMKGLNTEESRNAVQNLLLIAIALGRIPPERFAVLTRAFTEGLNKMEEAAGDGKAQDAPGLMGFYRLLHDRDLWQGLRPIIAGVKGFSGPLREPPEKPVIKRHDESGNGKKPA</sequence>
<dbReference type="RefSeq" id="WP_183458347.1">
    <property type="nucleotide sequence ID" value="NZ_JACHWZ010000006.1"/>
</dbReference>
<name>A0A7W4Z9X1_9GAMM</name>
<feature type="region of interest" description="Disordered" evidence="1">
    <location>
        <begin position="139"/>
        <end position="164"/>
    </location>
</feature>
<evidence type="ECO:0000313" key="2">
    <source>
        <dbReference type="EMBL" id="MBB3060704.1"/>
    </source>
</evidence>